<sequence>MNKTLLITGASGDIGQAIARELATQYQTIYLHYNKNRQSVEEMKKELNLKGINVFLVQANFSKREGVSTALKQIHDPIDTIIHNSGSSQFGLVTDLENEEVETFVQLHVTSPFLLSKALLPNMIREKQGKIVVVSSIWGLTGAACEVLYSMVKGSQNAFVKGLAKEVARSGVSVNAVAPGAIETKMMSGFSEVEKDDLADEIPQGRLGTPSEVANVVAFLTSEKSTYINGQIISINGAWHC</sequence>
<dbReference type="AlphaFoldDB" id="A0A263BY43"/>
<evidence type="ECO:0000256" key="1">
    <source>
        <dbReference type="ARBA" id="ARBA00006484"/>
    </source>
</evidence>
<comment type="caution">
    <text evidence="3">The sequence shown here is derived from an EMBL/GenBank/DDBJ whole genome shotgun (WGS) entry which is preliminary data.</text>
</comment>
<dbReference type="PRINTS" id="PR00081">
    <property type="entry name" value="GDHRDH"/>
</dbReference>
<dbReference type="EC" id="1.1.1.100" evidence="3"/>
<dbReference type="InterPro" id="IPR002347">
    <property type="entry name" value="SDR_fam"/>
</dbReference>
<dbReference type="Proteomes" id="UP000217083">
    <property type="component" value="Unassembled WGS sequence"/>
</dbReference>
<dbReference type="PRINTS" id="PR00080">
    <property type="entry name" value="SDRFAMILY"/>
</dbReference>
<reference evidence="4" key="1">
    <citation type="submission" date="2017-08" db="EMBL/GenBank/DDBJ databases">
        <authorList>
            <person name="Huang Z."/>
        </authorList>
    </citation>
    <scope>NUCLEOTIDE SEQUENCE [LARGE SCALE GENOMIC DNA]</scope>
    <source>
        <strain evidence="4">SA5d-4</strain>
    </source>
</reference>
<keyword evidence="4" id="KW-1185">Reference proteome</keyword>
<dbReference type="Pfam" id="PF13561">
    <property type="entry name" value="adh_short_C2"/>
    <property type="match status" value="1"/>
</dbReference>
<dbReference type="Gene3D" id="3.40.50.720">
    <property type="entry name" value="NAD(P)-binding Rossmann-like Domain"/>
    <property type="match status" value="1"/>
</dbReference>
<evidence type="ECO:0000313" key="3">
    <source>
        <dbReference type="EMBL" id="OZM58634.1"/>
    </source>
</evidence>
<protein>
    <submittedName>
        <fullName evidence="3">3-oxoacyl-ACP reductase</fullName>
        <ecNumber evidence="3">1.1.1.100</ecNumber>
    </submittedName>
</protein>
<proteinExistence type="inferred from homology"/>
<dbReference type="FunFam" id="3.40.50.720:FF:000173">
    <property type="entry name" value="3-oxoacyl-[acyl-carrier protein] reductase"/>
    <property type="match status" value="1"/>
</dbReference>
<gene>
    <name evidence="3" type="primary">fabG</name>
    <name evidence="3" type="ORF">CIB95_03440</name>
</gene>
<dbReference type="GO" id="GO:0004316">
    <property type="term" value="F:3-oxoacyl-[acyl-carrier-protein] reductase (NADPH) activity"/>
    <property type="evidence" value="ECO:0007669"/>
    <property type="project" value="UniProtKB-EC"/>
</dbReference>
<dbReference type="NCBIfam" id="NF047420">
    <property type="entry name" value="EF_P_mod_YmfI"/>
    <property type="match status" value="1"/>
</dbReference>
<dbReference type="CDD" id="cd05233">
    <property type="entry name" value="SDR_c"/>
    <property type="match status" value="1"/>
</dbReference>
<evidence type="ECO:0000256" key="2">
    <source>
        <dbReference type="ARBA" id="ARBA00023002"/>
    </source>
</evidence>
<organism evidence="3 4">
    <name type="scientific">Lottiidibacillus patelloidae</name>
    <dbReference type="NCBI Taxonomy" id="2670334"/>
    <lineage>
        <taxon>Bacteria</taxon>
        <taxon>Bacillati</taxon>
        <taxon>Bacillota</taxon>
        <taxon>Bacilli</taxon>
        <taxon>Bacillales</taxon>
        <taxon>Bacillaceae</taxon>
        <taxon>Lottiidibacillus</taxon>
    </lineage>
</organism>
<name>A0A263BY43_9BACI</name>
<dbReference type="PANTHER" id="PTHR42879">
    <property type="entry name" value="3-OXOACYL-(ACYL-CARRIER-PROTEIN) REDUCTASE"/>
    <property type="match status" value="1"/>
</dbReference>
<accession>A0A263BY43</accession>
<dbReference type="InterPro" id="IPR050259">
    <property type="entry name" value="SDR"/>
</dbReference>
<dbReference type="SUPFAM" id="SSF51735">
    <property type="entry name" value="NAD(P)-binding Rossmann-fold domains"/>
    <property type="match status" value="1"/>
</dbReference>
<dbReference type="PANTHER" id="PTHR42879:SF2">
    <property type="entry name" value="3-OXOACYL-[ACYL-CARRIER-PROTEIN] REDUCTASE FABG"/>
    <property type="match status" value="1"/>
</dbReference>
<evidence type="ECO:0000313" key="4">
    <source>
        <dbReference type="Proteomes" id="UP000217083"/>
    </source>
</evidence>
<dbReference type="InterPro" id="IPR036291">
    <property type="entry name" value="NAD(P)-bd_dom_sf"/>
</dbReference>
<keyword evidence="2 3" id="KW-0560">Oxidoreductase</keyword>
<dbReference type="RefSeq" id="WP_094921842.1">
    <property type="nucleotide sequence ID" value="NZ_NPIA01000001.1"/>
</dbReference>
<dbReference type="EMBL" id="NPIA01000001">
    <property type="protein sequence ID" value="OZM58634.1"/>
    <property type="molecule type" value="Genomic_DNA"/>
</dbReference>
<comment type="similarity">
    <text evidence="1">Belongs to the short-chain dehydrogenases/reductases (SDR) family.</text>
</comment>
<reference evidence="3 4" key="2">
    <citation type="submission" date="2017-09" db="EMBL/GenBank/DDBJ databases">
        <title>Bacillus patelloidae sp. nov., isolated from the intestinal tract of a marine limpet.</title>
        <authorList>
            <person name="Liu R."/>
            <person name="Dong C."/>
            <person name="Shao Z."/>
        </authorList>
    </citation>
    <scope>NUCLEOTIDE SEQUENCE [LARGE SCALE GENOMIC DNA]</scope>
    <source>
        <strain evidence="3 4">SA5d-4</strain>
    </source>
</reference>